<keyword evidence="4 5" id="KW-0720">Serine protease</keyword>
<name>A0A3N0E9X9_9ACTN</name>
<dbReference type="SUPFAM" id="SSF52743">
    <property type="entry name" value="Subtilisin-like"/>
    <property type="match status" value="1"/>
</dbReference>
<evidence type="ECO:0000256" key="4">
    <source>
        <dbReference type="ARBA" id="ARBA00022825"/>
    </source>
</evidence>
<comment type="similarity">
    <text evidence="1 5">Belongs to the peptidase S8 family.</text>
</comment>
<dbReference type="PROSITE" id="PS00138">
    <property type="entry name" value="SUBTILASE_SER"/>
    <property type="match status" value="1"/>
</dbReference>
<reference evidence="7 8" key="1">
    <citation type="submission" date="2018-11" db="EMBL/GenBank/DDBJ databases">
        <title>The genome draft of YIM 96095.</title>
        <authorList>
            <person name="Tang S.-K."/>
            <person name="Chunyu W.-X."/>
            <person name="Feng Y.-Z."/>
        </authorList>
    </citation>
    <scope>NUCLEOTIDE SEQUENCE [LARGE SCALE GENOMIC DNA]</scope>
    <source>
        <strain evidence="7 8">YIM 96095</strain>
    </source>
</reference>
<feature type="active site" description="Charge relay system" evidence="5">
    <location>
        <position position="408"/>
    </location>
</feature>
<keyword evidence="2 5" id="KW-0645">Protease</keyword>
<evidence type="ECO:0000256" key="2">
    <source>
        <dbReference type="ARBA" id="ARBA00022670"/>
    </source>
</evidence>
<gene>
    <name evidence="7" type="ORF">EFW17_11695</name>
</gene>
<dbReference type="PANTHER" id="PTHR43806:SF11">
    <property type="entry name" value="CEREVISIN-RELATED"/>
    <property type="match status" value="1"/>
</dbReference>
<evidence type="ECO:0000256" key="3">
    <source>
        <dbReference type="ARBA" id="ARBA00022801"/>
    </source>
</evidence>
<dbReference type="Pfam" id="PF00082">
    <property type="entry name" value="Peptidase_S8"/>
    <property type="match status" value="1"/>
</dbReference>
<dbReference type="GO" id="GO:0006508">
    <property type="term" value="P:proteolysis"/>
    <property type="evidence" value="ECO:0007669"/>
    <property type="project" value="UniProtKB-KW"/>
</dbReference>
<dbReference type="PRINTS" id="PR00723">
    <property type="entry name" value="SUBTILISIN"/>
</dbReference>
<dbReference type="Proteomes" id="UP000269198">
    <property type="component" value="Unassembled WGS sequence"/>
</dbReference>
<dbReference type="OrthoDB" id="9798386at2"/>
<accession>A0A3N0E9X9</accession>
<evidence type="ECO:0000256" key="5">
    <source>
        <dbReference type="PROSITE-ProRule" id="PRU01240"/>
    </source>
</evidence>
<protein>
    <submittedName>
        <fullName evidence="7">Serine protease</fullName>
    </submittedName>
</protein>
<sequence>MQATATERATETVYFEAAVRPRSDISVFEEPSAIQAASLDELAPPAGRATQAAIEFQRLGLTIRHVGKYSISGECSRSLWEETFHTRVTRRTQNLYDTEAGEPSRDRAVISYLSHAPGEPFTIPDSLTPLVERAYPQPPPQLLGAPLPPQPSYFHLRVPDDVALVLRASGAHEHGVTGRGVLVAMNDTGFYKHPFYEWHGYNYNVTLAPDAAHMEQDENGHGTAEAANIFAAARDVNFVGVKMGGNATLAFKTAADLYPAVMTNSWGYHLPDRRALPNFLKPLEIAVEDAVRDRGITVCFSGGNGQVAFPAMMPEVIAVGGVYAQATLQGADLDLMASDYASSFDSLIYPGRHVPDVCGLVGQQPKGIYIMLPVQPGCEIDAGLAGGTFPTGDQTTPSDGWAVISGTSAASPQIAGVCALLKQVQPGLSPELVKAVLKSSARDVQKGNSHMGQPAGPGHDGATGAGLVDASAACVMARSITPRDLSTVPPPR</sequence>
<comment type="caution">
    <text evidence="7">The sequence shown here is derived from an EMBL/GenBank/DDBJ whole genome shotgun (WGS) entry which is preliminary data.</text>
</comment>
<dbReference type="EMBL" id="RJMB01000010">
    <property type="protein sequence ID" value="RNL84646.1"/>
    <property type="molecule type" value="Genomic_DNA"/>
</dbReference>
<dbReference type="AlphaFoldDB" id="A0A3N0E9X9"/>
<feature type="active site" description="Charge relay system" evidence="5">
    <location>
        <position position="187"/>
    </location>
</feature>
<dbReference type="GO" id="GO:0004252">
    <property type="term" value="F:serine-type endopeptidase activity"/>
    <property type="evidence" value="ECO:0007669"/>
    <property type="project" value="UniProtKB-UniRule"/>
</dbReference>
<evidence type="ECO:0000256" key="1">
    <source>
        <dbReference type="ARBA" id="ARBA00011073"/>
    </source>
</evidence>
<dbReference type="InterPro" id="IPR000209">
    <property type="entry name" value="Peptidase_S8/S53_dom"/>
</dbReference>
<dbReference type="InterPro" id="IPR050131">
    <property type="entry name" value="Peptidase_S8_subtilisin-like"/>
</dbReference>
<keyword evidence="8" id="KW-1185">Reference proteome</keyword>
<dbReference type="PROSITE" id="PS51892">
    <property type="entry name" value="SUBTILASE"/>
    <property type="match status" value="1"/>
</dbReference>
<dbReference type="InterPro" id="IPR036852">
    <property type="entry name" value="Peptidase_S8/S53_dom_sf"/>
</dbReference>
<evidence type="ECO:0000259" key="6">
    <source>
        <dbReference type="Pfam" id="PF00082"/>
    </source>
</evidence>
<feature type="active site" description="Charge relay system" evidence="5">
    <location>
        <position position="221"/>
    </location>
</feature>
<dbReference type="InterPro" id="IPR023828">
    <property type="entry name" value="Peptidase_S8_Ser-AS"/>
</dbReference>
<organism evidence="7 8">
    <name type="scientific">Halostreptopolyspora alba</name>
    <dbReference type="NCBI Taxonomy" id="2487137"/>
    <lineage>
        <taxon>Bacteria</taxon>
        <taxon>Bacillati</taxon>
        <taxon>Actinomycetota</taxon>
        <taxon>Actinomycetes</taxon>
        <taxon>Streptosporangiales</taxon>
        <taxon>Nocardiopsidaceae</taxon>
        <taxon>Halostreptopolyspora</taxon>
    </lineage>
</organism>
<proteinExistence type="inferred from homology"/>
<dbReference type="RefSeq" id="WP_123201389.1">
    <property type="nucleotide sequence ID" value="NZ_RJMB01000010.1"/>
</dbReference>
<dbReference type="PANTHER" id="PTHR43806">
    <property type="entry name" value="PEPTIDASE S8"/>
    <property type="match status" value="1"/>
</dbReference>
<dbReference type="Gene3D" id="3.40.50.200">
    <property type="entry name" value="Peptidase S8/S53 domain"/>
    <property type="match status" value="1"/>
</dbReference>
<feature type="domain" description="Peptidase S8/S53" evidence="6">
    <location>
        <begin position="178"/>
        <end position="449"/>
    </location>
</feature>
<evidence type="ECO:0000313" key="8">
    <source>
        <dbReference type="Proteomes" id="UP000269198"/>
    </source>
</evidence>
<keyword evidence="3 5" id="KW-0378">Hydrolase</keyword>
<evidence type="ECO:0000313" key="7">
    <source>
        <dbReference type="EMBL" id="RNL84646.1"/>
    </source>
</evidence>
<dbReference type="InterPro" id="IPR015500">
    <property type="entry name" value="Peptidase_S8_subtilisin-rel"/>
</dbReference>